<evidence type="ECO:0000313" key="3">
    <source>
        <dbReference type="EMBL" id="ADO59476.1"/>
    </source>
</evidence>
<dbReference type="InterPro" id="IPR027417">
    <property type="entry name" value="P-loop_NTPase"/>
</dbReference>
<dbReference type="eggNOG" id="COG0420">
    <property type="taxonomic scope" value="Bacteria"/>
</dbReference>
<keyword evidence="1" id="KW-0175">Coiled coil</keyword>
<dbReference type="EMBL" id="CP002214">
    <property type="protein sequence ID" value="ADO59476.1"/>
    <property type="molecule type" value="Genomic_DNA"/>
</dbReference>
<dbReference type="RefSeq" id="WP_013385890.1">
    <property type="nucleotide sequence ID" value="NC_014628.2"/>
</dbReference>
<feature type="coiled-coil region" evidence="1">
    <location>
        <begin position="515"/>
        <end position="572"/>
    </location>
</feature>
<dbReference type="Proteomes" id="UP000006868">
    <property type="component" value="Plasmid pSC2"/>
</dbReference>
<proteinExistence type="predicted"/>
<dbReference type="PATRIC" id="fig|886882.15.peg.5867"/>
<evidence type="ECO:0000256" key="1">
    <source>
        <dbReference type="SAM" id="Coils"/>
    </source>
</evidence>
<organism evidence="3 4">
    <name type="scientific">Paenibacillus polymyxa (strain SC2)</name>
    <name type="common">Bacillus polymyxa</name>
    <dbReference type="NCBI Taxonomy" id="886882"/>
    <lineage>
        <taxon>Bacteria</taxon>
        <taxon>Bacillati</taxon>
        <taxon>Bacillota</taxon>
        <taxon>Bacilli</taxon>
        <taxon>Bacillales</taxon>
        <taxon>Paenibacillaceae</taxon>
        <taxon>Paenibacillus</taxon>
    </lineage>
</organism>
<dbReference type="Gene3D" id="3.60.21.10">
    <property type="match status" value="1"/>
</dbReference>
<evidence type="ECO:0000313" key="4">
    <source>
        <dbReference type="Proteomes" id="UP000006868"/>
    </source>
</evidence>
<dbReference type="SUPFAM" id="SSF52540">
    <property type="entry name" value="P-loop containing nucleoside triphosphate hydrolases"/>
    <property type="match status" value="1"/>
</dbReference>
<dbReference type="KEGG" id="ppm:PPSC2_27690"/>
<accession>E3EKE9</accession>
<dbReference type="InterPro" id="IPR029052">
    <property type="entry name" value="Metallo-depent_PP-like"/>
</dbReference>
<gene>
    <name evidence="3" type="ORF">PPSC2_27690</name>
</gene>
<dbReference type="GO" id="GO:0016787">
    <property type="term" value="F:hydrolase activity"/>
    <property type="evidence" value="ECO:0007669"/>
    <property type="project" value="InterPro"/>
</dbReference>
<dbReference type="eggNOG" id="COG0419">
    <property type="taxonomic scope" value="Bacteria"/>
</dbReference>
<dbReference type="SUPFAM" id="SSF56300">
    <property type="entry name" value="Metallo-dependent phosphatases"/>
    <property type="match status" value="1"/>
</dbReference>
<feature type="domain" description="Calcineurin-like phosphoesterase" evidence="2">
    <location>
        <begin position="1"/>
        <end position="210"/>
    </location>
</feature>
<dbReference type="HOGENOM" id="CLU_338278_0_0_9"/>
<keyword evidence="3" id="KW-0614">Plasmid</keyword>
<reference evidence="3 4" key="1">
    <citation type="journal article" date="2011" name="J. Bacteriol.">
        <title>Complete genome sequence of Paenibacillus polymyxa SC2, a strain of plant growth-promoting Rhizobacterium with broad-spectrum antimicrobial activity.</title>
        <authorList>
            <person name="Ma M."/>
            <person name="Wang C."/>
            <person name="Ding Y."/>
            <person name="Li L."/>
            <person name="Shen D."/>
            <person name="Jiang X."/>
            <person name="Guan D."/>
            <person name="Cao F."/>
            <person name="Chen H."/>
            <person name="Feng R."/>
            <person name="Wang X."/>
            <person name="Ge Y."/>
            <person name="Yao L."/>
            <person name="Bing X."/>
            <person name="Yang X."/>
            <person name="Li J."/>
            <person name="Du B."/>
        </authorList>
    </citation>
    <scope>NUCLEOTIDE SEQUENCE [LARGE SCALE GENOMIC DNA]</scope>
    <source>
        <strain evidence="3 4">SC2</strain>
        <plasmid evidence="4">pSC2</plasmid>
    </source>
</reference>
<name>E3EKE9_PAEPS</name>
<sequence>MRLLCFGDKHERVTAPENRMDEDYILTQRRKTMEIIEIGIKYGVSGFLQPGDFLDGPSPPFEYVADVMSLWTGDDVNKELEKLENKMPPLIGIVGNHELYGNNLKTLPKTMIGFLNRLGLMRFATKEKPYFFTTEDGATVAITGTHYHLDIDSPEYIDDYIVEEKLGDFHIHMVHGYLTDKSKGDMFRHTLIDHIKHTKADVTISGHDHIGFPLTNIDGKWFVNPGAIPRMSNDLKEMKRKPKVLLMDITKAQGIRFKEVYLKSAQRGELVLNRDKIVERVKREGRIAQFKKNVKDVGLTKSTDIIEIIRDLADTDEVPREIRDDVIDRVSKKKSEISENFEETLKDAFVVRAIFENFQSHEYTDLEFSRGLNVLVGESRQGKTAILRGFQWMYENKPSGRRVIKRGADYAKVTFFLSNGFVVSRIMEKKKNGKNGYEITDPSTGEVVYYNTKILPEVQKILGYNPFVIDKDLQFNLNSMKQGTGWFLIGDHFSAPLKAKIIGAIYGTHYADAVTRELEAEDRKVNDELKRTQADVQKLDEHIKQYEHLNDLEETISKVELLLQKVEQWTERKGRIVATLEKRKELEAVVQENDEIIARFSAIEEVTLMFERVQLQHVKHRQLATSIEKRTSLQHRYNLLEESLHALRHTDQAERLFNAILKAHNQSLSIKQLVMKHQQTIALIQDEDNVLRATTHIEEGYKLLDQVKTGFNRHGVLQEKSERAKRLILSRNEVALKLSYIKETLDQTAEIETARQLMDNFSKKITRSSNIKKELLIRRKIRDQLAAEDQVIENQSKETAVLVSNYQTMLEEAGSCPVCHGTIDKVIVNRIVGQYAAASSY</sequence>
<evidence type="ECO:0000259" key="2">
    <source>
        <dbReference type="Pfam" id="PF00149"/>
    </source>
</evidence>
<dbReference type="AlphaFoldDB" id="E3EKE9"/>
<geneLocation type="plasmid" evidence="3 4">
    <name>pSC2</name>
</geneLocation>
<protein>
    <recommendedName>
        <fullName evidence="2">Calcineurin-like phosphoesterase domain-containing protein</fullName>
    </recommendedName>
</protein>
<dbReference type="Pfam" id="PF00149">
    <property type="entry name" value="Metallophos"/>
    <property type="match status" value="1"/>
</dbReference>
<dbReference type="InterPro" id="IPR004843">
    <property type="entry name" value="Calcineurin-like_PHP"/>
</dbReference>
<dbReference type="OrthoDB" id="9773856at2"/>
<dbReference type="Gene3D" id="3.40.50.300">
    <property type="entry name" value="P-loop containing nucleotide triphosphate hydrolases"/>
    <property type="match status" value="1"/>
</dbReference>